<keyword evidence="2" id="KW-0812">Transmembrane</keyword>
<organism evidence="3 4">
    <name type="scientific">Thermoactinomyces daqus</name>
    <dbReference type="NCBI Taxonomy" id="1329516"/>
    <lineage>
        <taxon>Bacteria</taxon>
        <taxon>Bacillati</taxon>
        <taxon>Bacillota</taxon>
        <taxon>Bacilli</taxon>
        <taxon>Bacillales</taxon>
        <taxon>Thermoactinomycetaceae</taxon>
        <taxon>Thermoactinomyces</taxon>
    </lineage>
</organism>
<comment type="caution">
    <text evidence="3">The sequence shown here is derived from an EMBL/GenBank/DDBJ whole genome shotgun (WGS) entry which is preliminary data.</text>
</comment>
<evidence type="ECO:0000256" key="1">
    <source>
        <dbReference type="SAM" id="MobiDB-lite"/>
    </source>
</evidence>
<evidence type="ECO:0000313" key="4">
    <source>
        <dbReference type="Proteomes" id="UP000530514"/>
    </source>
</evidence>
<keyword evidence="2" id="KW-0472">Membrane</keyword>
<evidence type="ECO:0000313" key="3">
    <source>
        <dbReference type="EMBL" id="MBA4541393.1"/>
    </source>
</evidence>
<accession>A0A7W2AH28</accession>
<dbReference type="OrthoDB" id="2680382at2"/>
<protein>
    <submittedName>
        <fullName evidence="3">SPOR domain-containing protein</fullName>
    </submittedName>
</protein>
<name>A0A7W2AH28_9BACL</name>
<feature type="compositionally biased region" description="Basic residues" evidence="1">
    <location>
        <begin position="1"/>
        <end position="11"/>
    </location>
</feature>
<keyword evidence="4" id="KW-1185">Reference proteome</keyword>
<evidence type="ECO:0000256" key="2">
    <source>
        <dbReference type="SAM" id="Phobius"/>
    </source>
</evidence>
<dbReference type="RefSeq" id="WP_033099223.1">
    <property type="nucleotide sequence ID" value="NZ_JACEIP010000001.1"/>
</dbReference>
<dbReference type="EMBL" id="JACEIP010000001">
    <property type="protein sequence ID" value="MBA4541393.1"/>
    <property type="molecule type" value="Genomic_DNA"/>
</dbReference>
<feature type="transmembrane region" description="Helical" evidence="2">
    <location>
        <begin position="167"/>
        <end position="190"/>
    </location>
</feature>
<reference evidence="3 4" key="1">
    <citation type="submission" date="2020-07" db="EMBL/GenBank/DDBJ databases">
        <authorList>
            <person name="Feng H."/>
        </authorList>
    </citation>
    <scope>NUCLEOTIDE SEQUENCE [LARGE SCALE GENOMIC DNA]</scope>
    <source>
        <strain evidence="4">s-11</strain>
    </source>
</reference>
<sequence length="429" mass="47393">MGTSKSSRHVHGTGIKVKVQGKPISPAKKDHALPAQPSDEILSKSGRGVVPLSPAIRHAGRSGETSRPGWQGNFTQTEKETKKSIFRLHGRAETGHSEPGQGPIRQNQKEKADQWRRWWEKAEAVAWNNWLLEGHKPGNVIDWGAPGKPFARRQTGQGRFSAHIGQILLSIGGAVLIGTAMGISVMHLFFSENPVHSTRSIDDHLTVPAKQQSESGQKESAVKEMTALPGLRAVMLQAGNYSAKNGAMKTVQNYRAEGLAAVMSESSPYRIFMGVAPNRDDALKLSAIYQKQDVPVYLKEMNVQGNMEKSDTAETLSKALNKGNRLFQQLNAVTIRDIRADPGAQTPAIAFNSDWIDQYRQFVLECQTVQKGLPQPARESLGKMFQALDQAMQSAEQAEKNPNQALLWQVQEGLVRYMVNYEQLIKDLN</sequence>
<dbReference type="Proteomes" id="UP000530514">
    <property type="component" value="Unassembled WGS sequence"/>
</dbReference>
<keyword evidence="2" id="KW-1133">Transmembrane helix</keyword>
<feature type="region of interest" description="Disordered" evidence="1">
    <location>
        <begin position="1"/>
        <end position="78"/>
    </location>
</feature>
<gene>
    <name evidence="3" type="ORF">H1164_00505</name>
</gene>
<dbReference type="AlphaFoldDB" id="A0A7W2AH28"/>
<proteinExistence type="predicted"/>